<feature type="domain" description="CN hydrolase" evidence="10">
    <location>
        <begin position="224"/>
        <end position="475"/>
    </location>
</feature>
<feature type="transmembrane region" description="Helical" evidence="9">
    <location>
        <begin position="52"/>
        <end position="73"/>
    </location>
</feature>
<comment type="similarity">
    <text evidence="2 9">Belongs to the CN hydrolase family. Apolipoprotein N-acyltransferase subfamily.</text>
</comment>
<comment type="catalytic activity">
    <reaction evidence="9">
        <text>N-terminal S-1,2-diacyl-sn-glyceryl-L-cysteinyl-[lipoprotein] + a glycerophospholipid = N-acyl-S-1,2-diacyl-sn-glyceryl-L-cysteinyl-[lipoprotein] + a 2-acyl-sn-glycero-3-phospholipid + H(+)</text>
        <dbReference type="Rhea" id="RHEA:48228"/>
        <dbReference type="Rhea" id="RHEA-COMP:14681"/>
        <dbReference type="Rhea" id="RHEA-COMP:14684"/>
        <dbReference type="ChEBI" id="CHEBI:15378"/>
        <dbReference type="ChEBI" id="CHEBI:136912"/>
        <dbReference type="ChEBI" id="CHEBI:140656"/>
        <dbReference type="ChEBI" id="CHEBI:140657"/>
        <dbReference type="ChEBI" id="CHEBI:140660"/>
        <dbReference type="EC" id="2.3.1.269"/>
    </reaction>
</comment>
<dbReference type="SUPFAM" id="SSF56317">
    <property type="entry name" value="Carbon-nitrogen hydrolase"/>
    <property type="match status" value="1"/>
</dbReference>
<evidence type="ECO:0000256" key="8">
    <source>
        <dbReference type="ARBA" id="ARBA00023315"/>
    </source>
</evidence>
<keyword evidence="8 9" id="KW-0012">Acyltransferase</keyword>
<feature type="transmembrane region" description="Helical" evidence="9">
    <location>
        <begin position="20"/>
        <end position="45"/>
    </location>
</feature>
<evidence type="ECO:0000256" key="1">
    <source>
        <dbReference type="ARBA" id="ARBA00004651"/>
    </source>
</evidence>
<dbReference type="Pfam" id="PF00795">
    <property type="entry name" value="CN_hydrolase"/>
    <property type="match status" value="1"/>
</dbReference>
<keyword evidence="4 9" id="KW-0808">Transferase</keyword>
<dbReference type="CDD" id="cd07571">
    <property type="entry name" value="ALP_N-acyl_transferase"/>
    <property type="match status" value="1"/>
</dbReference>
<feature type="transmembrane region" description="Helical" evidence="9">
    <location>
        <begin position="162"/>
        <end position="180"/>
    </location>
</feature>
<feature type="transmembrane region" description="Helical" evidence="9">
    <location>
        <begin position="192"/>
        <end position="209"/>
    </location>
</feature>
<keyword evidence="12" id="KW-1185">Reference proteome</keyword>
<evidence type="ECO:0000259" key="10">
    <source>
        <dbReference type="PROSITE" id="PS50263"/>
    </source>
</evidence>
<proteinExistence type="inferred from homology"/>
<organism evidence="11 12">
    <name type="scientific">Pendulispora albinea</name>
    <dbReference type="NCBI Taxonomy" id="2741071"/>
    <lineage>
        <taxon>Bacteria</taxon>
        <taxon>Pseudomonadati</taxon>
        <taxon>Myxococcota</taxon>
        <taxon>Myxococcia</taxon>
        <taxon>Myxococcales</taxon>
        <taxon>Sorangiineae</taxon>
        <taxon>Pendulisporaceae</taxon>
        <taxon>Pendulispora</taxon>
    </lineage>
</organism>
<dbReference type="HAMAP" id="MF_01148">
    <property type="entry name" value="Lnt"/>
    <property type="match status" value="1"/>
</dbReference>
<dbReference type="Pfam" id="PF20154">
    <property type="entry name" value="LNT_N"/>
    <property type="match status" value="1"/>
</dbReference>
<evidence type="ECO:0000256" key="2">
    <source>
        <dbReference type="ARBA" id="ARBA00010065"/>
    </source>
</evidence>
<evidence type="ECO:0000256" key="9">
    <source>
        <dbReference type="HAMAP-Rule" id="MF_01148"/>
    </source>
</evidence>
<dbReference type="NCBIfam" id="TIGR00546">
    <property type="entry name" value="lnt"/>
    <property type="match status" value="1"/>
</dbReference>
<gene>
    <name evidence="9 11" type="primary">lnt</name>
    <name evidence="11" type="ORF">LZC94_23495</name>
</gene>
<evidence type="ECO:0000313" key="11">
    <source>
        <dbReference type="EMBL" id="WXB20168.1"/>
    </source>
</evidence>
<comment type="subcellular location">
    <subcellularLocation>
        <location evidence="1 9">Cell membrane</location>
        <topology evidence="1 9">Multi-pass membrane protein</topology>
    </subcellularLocation>
</comment>
<dbReference type="InterPro" id="IPR004563">
    <property type="entry name" value="Apolipo_AcylTrfase"/>
</dbReference>
<dbReference type="InterPro" id="IPR045378">
    <property type="entry name" value="LNT_N"/>
</dbReference>
<evidence type="ECO:0000256" key="5">
    <source>
        <dbReference type="ARBA" id="ARBA00022692"/>
    </source>
</evidence>
<dbReference type="EMBL" id="CP089984">
    <property type="protein sequence ID" value="WXB20168.1"/>
    <property type="molecule type" value="Genomic_DNA"/>
</dbReference>
<evidence type="ECO:0000256" key="6">
    <source>
        <dbReference type="ARBA" id="ARBA00022989"/>
    </source>
</evidence>
<dbReference type="InterPro" id="IPR003010">
    <property type="entry name" value="C-N_Hydrolase"/>
</dbReference>
<accession>A0ABZ2MCD0</accession>
<dbReference type="PANTHER" id="PTHR38686">
    <property type="entry name" value="APOLIPOPROTEIN N-ACYLTRANSFERASE"/>
    <property type="match status" value="1"/>
</dbReference>
<evidence type="ECO:0000256" key="4">
    <source>
        <dbReference type="ARBA" id="ARBA00022679"/>
    </source>
</evidence>
<sequence length="518" mass="57741">MKIPLPVLPALGLSALSGFLYFLAFAGMDIWPLAFVAFVPLWIALRGQRPRFATWLGLCTGTTMNVFGFYWLLNMLKTFSGFPTPLCMLFVLIICSYQGGRLAFMGWLYARAALRGWPAALVFVGAFAVSELLFPLLFPWYYAATVHGQPALTQIADLGGPILIGVVLVLVNLAIAEPLLARIEKRPWDKRLVQLGGGALLVTLVYGYVRIRMVDAKAAESERLNVGLVQANMGLMQKREDPGEGLRRHLKLSRELREHGADLLVWSESSVTAPVLEHRADKVMYERVGSQLGLPAIFGAVLYRFDSDRDRWFNTALSTDTQGHVTARYDKEFLLAFGEYLPFGDTFPILYQWSPNSGKFTPGTKLDPLLIRTQSGEHKVTALICYEDILPGFTNRAVGHADPELLVNITNDAWFGDTSEPWEHLGLAQFRAIEHHRYLVRSTNSGVSAVVDPVGRVIAHSGTFRAETVQASVRWMRGLTVYEVVGDIPWYLLSLAMAYAAFRKRPVRSTDSANLQSR</sequence>
<keyword evidence="3 9" id="KW-1003">Cell membrane</keyword>
<dbReference type="PANTHER" id="PTHR38686:SF1">
    <property type="entry name" value="APOLIPOPROTEIN N-ACYLTRANSFERASE"/>
    <property type="match status" value="1"/>
</dbReference>
<dbReference type="Proteomes" id="UP001370348">
    <property type="component" value="Chromosome"/>
</dbReference>
<feature type="transmembrane region" description="Helical" evidence="9">
    <location>
        <begin position="79"/>
        <end position="97"/>
    </location>
</feature>
<evidence type="ECO:0000313" key="12">
    <source>
        <dbReference type="Proteomes" id="UP001370348"/>
    </source>
</evidence>
<name>A0ABZ2MCD0_9BACT</name>
<keyword evidence="7 9" id="KW-0472">Membrane</keyword>
<dbReference type="RefSeq" id="WP_394829774.1">
    <property type="nucleotide sequence ID" value="NZ_CP089984.1"/>
</dbReference>
<protein>
    <recommendedName>
        <fullName evidence="9">Apolipoprotein N-acyltransferase</fullName>
        <shortName evidence="9">ALP N-acyltransferase</shortName>
        <ecNumber evidence="9">2.3.1.269</ecNumber>
    </recommendedName>
</protein>
<dbReference type="PROSITE" id="PS50263">
    <property type="entry name" value="CN_HYDROLASE"/>
    <property type="match status" value="1"/>
</dbReference>
<comment type="function">
    <text evidence="9">Catalyzes the phospholipid dependent N-acylation of the N-terminal cysteine of apolipoprotein, the last step in lipoprotein maturation.</text>
</comment>
<keyword evidence="6 9" id="KW-1133">Transmembrane helix</keyword>
<dbReference type="InterPro" id="IPR036526">
    <property type="entry name" value="C-N_Hydrolase_sf"/>
</dbReference>
<dbReference type="Gene3D" id="3.60.110.10">
    <property type="entry name" value="Carbon-nitrogen hydrolase"/>
    <property type="match status" value="1"/>
</dbReference>
<evidence type="ECO:0000256" key="7">
    <source>
        <dbReference type="ARBA" id="ARBA00023136"/>
    </source>
</evidence>
<keyword evidence="5 9" id="KW-0812">Transmembrane</keyword>
<feature type="transmembrane region" description="Helical" evidence="9">
    <location>
        <begin position="117"/>
        <end position="142"/>
    </location>
</feature>
<evidence type="ECO:0000256" key="3">
    <source>
        <dbReference type="ARBA" id="ARBA00022475"/>
    </source>
</evidence>
<dbReference type="EC" id="2.3.1.269" evidence="9"/>
<comment type="pathway">
    <text evidence="9">Protein modification; lipoprotein biosynthesis (N-acyl transfer).</text>
</comment>
<reference evidence="11 12" key="1">
    <citation type="submission" date="2021-12" db="EMBL/GenBank/DDBJ databases">
        <title>Discovery of the Pendulisporaceae a myxobacterial family with distinct sporulation behavior and unique specialized metabolism.</title>
        <authorList>
            <person name="Garcia R."/>
            <person name="Popoff A."/>
            <person name="Bader C.D."/>
            <person name="Loehr J."/>
            <person name="Walesch S."/>
            <person name="Walt C."/>
            <person name="Boldt J."/>
            <person name="Bunk B."/>
            <person name="Haeckl F.J.F.P.J."/>
            <person name="Gunesch A.P."/>
            <person name="Birkelbach J."/>
            <person name="Nuebel U."/>
            <person name="Pietschmann T."/>
            <person name="Bach T."/>
            <person name="Mueller R."/>
        </authorList>
    </citation>
    <scope>NUCLEOTIDE SEQUENCE [LARGE SCALE GENOMIC DNA]</scope>
    <source>
        <strain evidence="11 12">MSr11954</strain>
    </source>
</reference>